<dbReference type="SMART" id="SM00213">
    <property type="entry name" value="UBQ"/>
    <property type="match status" value="1"/>
</dbReference>
<dbReference type="PANTHER" id="PTHR10666">
    <property type="entry name" value="UBIQUITIN"/>
    <property type="match status" value="1"/>
</dbReference>
<dbReference type="Gene3D" id="3.10.20.90">
    <property type="entry name" value="Phosphatidylinositol 3-kinase Catalytic Subunit, Chain A, domain 1"/>
    <property type="match status" value="1"/>
</dbReference>
<dbReference type="SUPFAM" id="SSF54236">
    <property type="entry name" value="Ubiquitin-like"/>
    <property type="match status" value="1"/>
</dbReference>
<reference evidence="2" key="1">
    <citation type="submission" date="2021-01" db="UniProtKB">
        <authorList>
            <consortium name="EnsemblMetazoa"/>
        </authorList>
    </citation>
    <scope>IDENTIFICATION</scope>
</reference>
<evidence type="ECO:0000259" key="1">
    <source>
        <dbReference type="PROSITE" id="PS50053"/>
    </source>
</evidence>
<dbReference type="PRINTS" id="PR00348">
    <property type="entry name" value="UBIQUITIN"/>
</dbReference>
<dbReference type="InterPro" id="IPR000626">
    <property type="entry name" value="Ubiquitin-like_dom"/>
</dbReference>
<keyword evidence="3" id="KW-1185">Reference proteome</keyword>
<dbReference type="OrthoDB" id="419317at2759"/>
<sequence length="273" mass="31242">MQIFIKLIAGITKTFNVEPNDRIHTVKGWITDVIGAPIDQQRLIFCGKLLEDHKAIRDYKIYEDSTLHMVLRLRGMISNFSEFDEKDPLNAFLMQGDVTGVEISEQLLKEKRKTCDFGSKISKLKLHYTGDEILSDEQRRKLINLADFTHFLHQVKKKSETVFQDIKIIIPNGLLNQIIESVGVEDTLKSHHTETSCNTKFVLRRTSPTQGCLPWHVDGVYSNSVVQSTLNDDKSFTGGKLCYFIDDTGLFILVVLLELYLCIRKKSCCHKDC</sequence>
<dbReference type="EnsemblMetazoa" id="CLYHEMT020619.2">
    <property type="protein sequence ID" value="CLYHEMP020619.2"/>
    <property type="gene ID" value="CLYHEMG020619"/>
</dbReference>
<dbReference type="InterPro" id="IPR029071">
    <property type="entry name" value="Ubiquitin-like_domsf"/>
</dbReference>
<organism evidence="2 3">
    <name type="scientific">Clytia hemisphaerica</name>
    <dbReference type="NCBI Taxonomy" id="252671"/>
    <lineage>
        <taxon>Eukaryota</taxon>
        <taxon>Metazoa</taxon>
        <taxon>Cnidaria</taxon>
        <taxon>Hydrozoa</taxon>
        <taxon>Hydroidolina</taxon>
        <taxon>Leptothecata</taxon>
        <taxon>Obeliida</taxon>
        <taxon>Clytiidae</taxon>
        <taxon>Clytia</taxon>
    </lineage>
</organism>
<dbReference type="Pfam" id="PF00240">
    <property type="entry name" value="ubiquitin"/>
    <property type="match status" value="1"/>
</dbReference>
<dbReference type="InterPro" id="IPR019956">
    <property type="entry name" value="Ubiquitin_dom"/>
</dbReference>
<proteinExistence type="predicted"/>
<dbReference type="Proteomes" id="UP000594262">
    <property type="component" value="Unplaced"/>
</dbReference>
<evidence type="ECO:0000313" key="2">
    <source>
        <dbReference type="EnsemblMetazoa" id="CLYHEMP020619.2"/>
    </source>
</evidence>
<dbReference type="InterPro" id="IPR050158">
    <property type="entry name" value="Ubiquitin_ubiquitin-like"/>
</dbReference>
<dbReference type="PROSITE" id="PS50053">
    <property type="entry name" value="UBIQUITIN_2"/>
    <property type="match status" value="1"/>
</dbReference>
<dbReference type="AlphaFoldDB" id="A0A7M5XCT7"/>
<accession>A0A7M5XCT7</accession>
<evidence type="ECO:0000313" key="3">
    <source>
        <dbReference type="Proteomes" id="UP000594262"/>
    </source>
</evidence>
<protein>
    <recommendedName>
        <fullName evidence="1">Ubiquitin-like domain-containing protein</fullName>
    </recommendedName>
</protein>
<name>A0A7M5XCT7_9CNID</name>
<feature type="domain" description="Ubiquitin-like" evidence="1">
    <location>
        <begin position="1"/>
        <end position="76"/>
    </location>
</feature>